<feature type="domain" description="Glycosyltransferase subfamily 4-like N-terminal" evidence="1">
    <location>
        <begin position="13"/>
        <end position="110"/>
    </location>
</feature>
<dbReference type="CDD" id="cd03801">
    <property type="entry name" value="GT4_PimA-like"/>
    <property type="match status" value="1"/>
</dbReference>
<name>A0A1H9X2W3_9RHOB</name>
<dbReference type="Pfam" id="PF13439">
    <property type="entry name" value="Glyco_transf_4"/>
    <property type="match status" value="1"/>
</dbReference>
<dbReference type="EMBL" id="FOGU01000017">
    <property type="protein sequence ID" value="SES40455.1"/>
    <property type="molecule type" value="Genomic_DNA"/>
</dbReference>
<sequence>MKLLVFAHRLELGGTQINAIDLAAFLRDRRGVDVTVHATEGPALELLRARGLPFIPAPDVRLHPSPARIRALRDTVCRVRPDIIQAWDWWQGLEAYCGVHLPEGVPLVITDMMMHLTRAMPRGVPTTFGFEGLRRQAEAAGWSRTALLPPPVDTEANAPGASDGAALRRRLNVGGDAVLLVSVSRLSEYMKSESIKRTIEVVRELGDTLPLTYLIVGDGAAMPRIRETAGRANAALGREAISLAGAMTDPRPAYAAADIVLGMGGSSLRGLAFGKPVVVTGEAGFARLFSPETAEGFIETGMFGHGAGGADNAALSGPIRALARSPDLRTALGAFGREFVVANHGIEVVGDTLLRVCRAAVGYRPGRVALTADAARTAYFYLRERRFRVASRDAVERG</sequence>
<proteinExistence type="predicted"/>
<evidence type="ECO:0000313" key="2">
    <source>
        <dbReference type="EMBL" id="SES40455.1"/>
    </source>
</evidence>
<dbReference type="Proteomes" id="UP000198885">
    <property type="component" value="Unassembled WGS sequence"/>
</dbReference>
<dbReference type="PANTHER" id="PTHR45947:SF3">
    <property type="entry name" value="SULFOQUINOVOSYL TRANSFERASE SQD2"/>
    <property type="match status" value="1"/>
</dbReference>
<accession>A0A1H9X2W3</accession>
<dbReference type="InterPro" id="IPR050194">
    <property type="entry name" value="Glycosyltransferase_grp1"/>
</dbReference>
<dbReference type="RefSeq" id="WP_177190542.1">
    <property type="nucleotide sequence ID" value="NZ_FOGU01000017.1"/>
</dbReference>
<dbReference type="AlphaFoldDB" id="A0A1H9X2W3"/>
<dbReference type="SUPFAM" id="SSF53756">
    <property type="entry name" value="UDP-Glycosyltransferase/glycogen phosphorylase"/>
    <property type="match status" value="1"/>
</dbReference>
<gene>
    <name evidence="2" type="ORF">SAMN04490244_11716</name>
</gene>
<organism evidence="2 3">
    <name type="scientific">Tranquillimonas rosea</name>
    <dbReference type="NCBI Taxonomy" id="641238"/>
    <lineage>
        <taxon>Bacteria</taxon>
        <taxon>Pseudomonadati</taxon>
        <taxon>Pseudomonadota</taxon>
        <taxon>Alphaproteobacteria</taxon>
        <taxon>Rhodobacterales</taxon>
        <taxon>Roseobacteraceae</taxon>
        <taxon>Tranquillimonas</taxon>
    </lineage>
</organism>
<keyword evidence="2" id="KW-0808">Transferase</keyword>
<protein>
    <submittedName>
        <fullName evidence="2">Glycosyltransferase involved in cell wall bisynthesis</fullName>
    </submittedName>
</protein>
<dbReference type="PANTHER" id="PTHR45947">
    <property type="entry name" value="SULFOQUINOVOSYL TRANSFERASE SQD2"/>
    <property type="match status" value="1"/>
</dbReference>
<evidence type="ECO:0000259" key="1">
    <source>
        <dbReference type="Pfam" id="PF13439"/>
    </source>
</evidence>
<dbReference type="STRING" id="641238.SAMN04490244_11716"/>
<keyword evidence="3" id="KW-1185">Reference proteome</keyword>
<dbReference type="Pfam" id="PF13692">
    <property type="entry name" value="Glyco_trans_1_4"/>
    <property type="match status" value="1"/>
</dbReference>
<dbReference type="InterPro" id="IPR028098">
    <property type="entry name" value="Glyco_trans_4-like_N"/>
</dbReference>
<reference evidence="2 3" key="1">
    <citation type="submission" date="2016-10" db="EMBL/GenBank/DDBJ databases">
        <authorList>
            <person name="de Groot N.N."/>
        </authorList>
    </citation>
    <scope>NUCLEOTIDE SEQUENCE [LARGE SCALE GENOMIC DNA]</scope>
    <source>
        <strain evidence="2 3">DSM 23042</strain>
    </source>
</reference>
<dbReference type="Gene3D" id="3.40.50.2000">
    <property type="entry name" value="Glycogen Phosphorylase B"/>
    <property type="match status" value="2"/>
</dbReference>
<dbReference type="GO" id="GO:0016757">
    <property type="term" value="F:glycosyltransferase activity"/>
    <property type="evidence" value="ECO:0007669"/>
    <property type="project" value="TreeGrafter"/>
</dbReference>
<evidence type="ECO:0000313" key="3">
    <source>
        <dbReference type="Proteomes" id="UP000198885"/>
    </source>
</evidence>